<gene>
    <name evidence="1" type="ORF">EV191_103212</name>
</gene>
<dbReference type="Gene3D" id="1.10.150.240">
    <property type="entry name" value="Putative phosphatase, domain 2"/>
    <property type="match status" value="1"/>
</dbReference>
<comment type="caution">
    <text evidence="1">The sequence shown here is derived from an EMBL/GenBank/DDBJ whole genome shotgun (WGS) entry which is preliminary data.</text>
</comment>
<organism evidence="1 2">
    <name type="scientific">Tamaricihabitans halophyticus</name>
    <dbReference type="NCBI Taxonomy" id="1262583"/>
    <lineage>
        <taxon>Bacteria</taxon>
        <taxon>Bacillati</taxon>
        <taxon>Actinomycetota</taxon>
        <taxon>Actinomycetes</taxon>
        <taxon>Pseudonocardiales</taxon>
        <taxon>Pseudonocardiaceae</taxon>
        <taxon>Tamaricihabitans</taxon>
    </lineage>
</organism>
<name>A0A4R2R3R1_9PSEU</name>
<reference evidence="1 2" key="1">
    <citation type="submission" date="2019-03" db="EMBL/GenBank/DDBJ databases">
        <title>Genomic Encyclopedia of Type Strains, Phase IV (KMG-IV): sequencing the most valuable type-strain genomes for metagenomic binning, comparative biology and taxonomic classification.</title>
        <authorList>
            <person name="Goeker M."/>
        </authorList>
    </citation>
    <scope>NUCLEOTIDE SEQUENCE [LARGE SCALE GENOMIC DNA]</scope>
    <source>
        <strain evidence="1 2">DSM 45765</strain>
    </source>
</reference>
<keyword evidence="1" id="KW-0378">Hydrolase</keyword>
<keyword evidence="2" id="KW-1185">Reference proteome</keyword>
<dbReference type="GO" id="GO:0016787">
    <property type="term" value="F:hydrolase activity"/>
    <property type="evidence" value="ECO:0007669"/>
    <property type="project" value="UniProtKB-KW"/>
</dbReference>
<dbReference type="AlphaFoldDB" id="A0A4R2R3R1"/>
<sequence length="213" mass="23217">MGDYWVVFDYGEVISQRTNALPALAECYGVPVAEFTAAYWAERAGYDAGCTDLAYWGAIGDRLGVPVDQRLADRVAALDADGWLRPEAQTVALLDQLGESGAALALLSNAPASFARRVRALPAQAWPRHFRQLLFSGELGMVKPGERIWRELFARLDAAPGNCVFLDDRQENVDAARTAGMRARRWTDASDAHRWLASLGVLPASGSASANRH</sequence>
<dbReference type="NCBIfam" id="TIGR01509">
    <property type="entry name" value="HAD-SF-IA-v3"/>
    <property type="match status" value="1"/>
</dbReference>
<evidence type="ECO:0000313" key="1">
    <source>
        <dbReference type="EMBL" id="TCP54171.1"/>
    </source>
</evidence>
<protein>
    <submittedName>
        <fullName evidence="1">Putative hydrolase of the HAD superfamily</fullName>
    </submittedName>
</protein>
<evidence type="ECO:0000313" key="2">
    <source>
        <dbReference type="Proteomes" id="UP000294911"/>
    </source>
</evidence>
<dbReference type="InterPro" id="IPR023198">
    <property type="entry name" value="PGP-like_dom2"/>
</dbReference>
<dbReference type="Gene3D" id="3.40.50.1000">
    <property type="entry name" value="HAD superfamily/HAD-like"/>
    <property type="match status" value="1"/>
</dbReference>
<dbReference type="InterPro" id="IPR036412">
    <property type="entry name" value="HAD-like_sf"/>
</dbReference>
<dbReference type="Pfam" id="PF00702">
    <property type="entry name" value="Hydrolase"/>
    <property type="match status" value="1"/>
</dbReference>
<accession>A0A4R2R3R1</accession>
<dbReference type="PANTHER" id="PTHR43611">
    <property type="entry name" value="ALPHA-D-GLUCOSE 1-PHOSPHATE PHOSPHATASE"/>
    <property type="match status" value="1"/>
</dbReference>
<dbReference type="Proteomes" id="UP000294911">
    <property type="component" value="Unassembled WGS sequence"/>
</dbReference>
<dbReference type="InterPro" id="IPR023214">
    <property type="entry name" value="HAD_sf"/>
</dbReference>
<dbReference type="EMBL" id="SLXQ01000003">
    <property type="protein sequence ID" value="TCP54171.1"/>
    <property type="molecule type" value="Genomic_DNA"/>
</dbReference>
<dbReference type="InterPro" id="IPR006439">
    <property type="entry name" value="HAD-SF_hydro_IA"/>
</dbReference>
<proteinExistence type="predicted"/>
<dbReference type="PANTHER" id="PTHR43611:SF3">
    <property type="entry name" value="FLAVIN MONONUCLEOTIDE HYDROLASE 1, CHLOROPLATIC"/>
    <property type="match status" value="1"/>
</dbReference>
<dbReference type="RefSeq" id="WP_132876936.1">
    <property type="nucleotide sequence ID" value="NZ_SLXQ01000003.1"/>
</dbReference>
<dbReference type="SUPFAM" id="SSF56784">
    <property type="entry name" value="HAD-like"/>
    <property type="match status" value="1"/>
</dbReference>
<dbReference type="OrthoDB" id="9797415at2"/>